<evidence type="ECO:0000313" key="3">
    <source>
        <dbReference type="Proteomes" id="UP001162098"/>
    </source>
</evidence>
<feature type="domain" description="YspA cpYpsA-related SLOG" evidence="1">
    <location>
        <begin position="15"/>
        <end position="79"/>
    </location>
</feature>
<name>A0A7S7YEC2_9VIRU</name>
<reference evidence="2 3" key="1">
    <citation type="submission" date="2020-09" db="EMBL/GenBank/DDBJ databases">
        <authorList>
            <person name="Zhang R."/>
            <person name="Garcia K."/>
            <person name="Ogata H."/>
        </authorList>
    </citation>
    <scope>NUCLEOTIDE SEQUENCE [LARGE SCALE GENOMIC DNA]</scope>
    <source>
        <strain evidence="3">stheno</strain>
    </source>
</reference>
<evidence type="ECO:0000259" key="1">
    <source>
        <dbReference type="Pfam" id="PF10686"/>
    </source>
</evidence>
<organism evidence="2 3">
    <name type="scientific">Medusavirus stheno T3</name>
    <dbReference type="NCBI Taxonomy" id="3069717"/>
    <lineage>
        <taxon>Viruses</taxon>
        <taxon>Varidnaviria</taxon>
        <taxon>Bamfordvirae</taxon>
        <taxon>Nucleocytoviricota</taxon>
        <taxon>Megaviricetes</taxon>
        <taxon>Mamonoviridae</taxon>
        <taxon>Medusavirus</taxon>
        <taxon>Medusavirus sthenus</taxon>
    </lineage>
</organism>
<dbReference type="Proteomes" id="UP001162098">
    <property type="component" value="Segment"/>
</dbReference>
<keyword evidence="3" id="KW-1185">Reference proteome</keyword>
<dbReference type="SUPFAM" id="SSF102405">
    <property type="entry name" value="MCP/YpsA-like"/>
    <property type="match status" value="1"/>
</dbReference>
<accession>A0A7S7YEC2</accession>
<sequence length="128" mass="14026">MLSSWITKKAAPPVKVAIVGGREFADKARLYEVMDDLALKHKIALVVSGGATGADTFGAEWAKDRGIATRIFIAEWKKYGRKAGIIRNGQIVDAATMLVAFWDGKSPGTKNSIQRAEKKKIPVIIEHY</sequence>
<proteinExistence type="predicted"/>
<dbReference type="Gene3D" id="3.40.50.450">
    <property type="match status" value="1"/>
</dbReference>
<dbReference type="EMBL" id="MW018138">
    <property type="protein sequence ID" value="QPB44203.1"/>
    <property type="molecule type" value="Genomic_DNA"/>
</dbReference>
<dbReference type="KEGG" id="vg:80543399"/>
<dbReference type="InterPro" id="IPR019627">
    <property type="entry name" value="YAcAr"/>
</dbReference>
<protein>
    <submittedName>
        <fullName evidence="2">DUF2493 domain-containing protein</fullName>
    </submittedName>
</protein>
<evidence type="ECO:0000313" key="2">
    <source>
        <dbReference type="EMBL" id="QPB44203.1"/>
    </source>
</evidence>
<dbReference type="Pfam" id="PF10686">
    <property type="entry name" value="YAcAr"/>
    <property type="match status" value="1"/>
</dbReference>